<gene>
    <name evidence="2" type="ORF">E2562_038092</name>
</gene>
<feature type="non-terminal residue" evidence="2">
    <location>
        <position position="1"/>
    </location>
</feature>
<name>A0A6G1CBF9_9ORYZ</name>
<sequence>FGVTASPSSSSSVLGHRRALRRHSGHSGPPHAEPSRHRHRLVTASKSPRSHLLPSRECGDQAADTRPEISSAAECSPLFHLRRCFYAFPNLT</sequence>
<dbReference type="Proteomes" id="UP000479710">
    <property type="component" value="Unassembled WGS sequence"/>
</dbReference>
<protein>
    <submittedName>
        <fullName evidence="2">Uncharacterized protein</fullName>
    </submittedName>
</protein>
<feature type="non-terminal residue" evidence="2">
    <location>
        <position position="92"/>
    </location>
</feature>
<proteinExistence type="predicted"/>
<keyword evidence="3" id="KW-1185">Reference proteome</keyword>
<feature type="compositionally biased region" description="Basic residues" evidence="1">
    <location>
        <begin position="15"/>
        <end position="25"/>
    </location>
</feature>
<evidence type="ECO:0000313" key="2">
    <source>
        <dbReference type="EMBL" id="KAF0897502.1"/>
    </source>
</evidence>
<comment type="caution">
    <text evidence="2">The sequence shown here is derived from an EMBL/GenBank/DDBJ whole genome shotgun (WGS) entry which is preliminary data.</text>
</comment>
<feature type="compositionally biased region" description="Low complexity" evidence="1">
    <location>
        <begin position="1"/>
        <end position="12"/>
    </location>
</feature>
<organism evidence="2 3">
    <name type="scientific">Oryza meyeriana var. granulata</name>
    <dbReference type="NCBI Taxonomy" id="110450"/>
    <lineage>
        <taxon>Eukaryota</taxon>
        <taxon>Viridiplantae</taxon>
        <taxon>Streptophyta</taxon>
        <taxon>Embryophyta</taxon>
        <taxon>Tracheophyta</taxon>
        <taxon>Spermatophyta</taxon>
        <taxon>Magnoliopsida</taxon>
        <taxon>Liliopsida</taxon>
        <taxon>Poales</taxon>
        <taxon>Poaceae</taxon>
        <taxon>BOP clade</taxon>
        <taxon>Oryzoideae</taxon>
        <taxon>Oryzeae</taxon>
        <taxon>Oryzinae</taxon>
        <taxon>Oryza</taxon>
        <taxon>Oryza meyeriana</taxon>
    </lineage>
</organism>
<dbReference type="AlphaFoldDB" id="A0A6G1CBF9"/>
<reference evidence="2 3" key="1">
    <citation type="submission" date="2019-11" db="EMBL/GenBank/DDBJ databases">
        <title>Whole genome sequence of Oryza granulata.</title>
        <authorList>
            <person name="Li W."/>
        </authorList>
    </citation>
    <scope>NUCLEOTIDE SEQUENCE [LARGE SCALE GENOMIC DNA]</scope>
    <source>
        <strain evidence="3">cv. Menghai</strain>
        <tissue evidence="2">Leaf</tissue>
    </source>
</reference>
<accession>A0A6G1CBF9</accession>
<feature type="region of interest" description="Disordered" evidence="1">
    <location>
        <begin position="1"/>
        <end position="65"/>
    </location>
</feature>
<evidence type="ECO:0000313" key="3">
    <source>
        <dbReference type="Proteomes" id="UP000479710"/>
    </source>
</evidence>
<dbReference type="EMBL" id="SPHZ02000010">
    <property type="protein sequence ID" value="KAF0897502.1"/>
    <property type="molecule type" value="Genomic_DNA"/>
</dbReference>
<evidence type="ECO:0000256" key="1">
    <source>
        <dbReference type="SAM" id="MobiDB-lite"/>
    </source>
</evidence>